<evidence type="ECO:0000313" key="4">
    <source>
        <dbReference type="Proteomes" id="UP000663193"/>
    </source>
</evidence>
<feature type="region of interest" description="Disordered" evidence="1">
    <location>
        <begin position="309"/>
        <end position="353"/>
    </location>
</feature>
<organism evidence="3 4">
    <name type="scientific">Phaeosphaeria nodorum (strain SN15 / ATCC MYA-4574 / FGSC 10173)</name>
    <name type="common">Glume blotch fungus</name>
    <name type="synonym">Parastagonospora nodorum</name>
    <dbReference type="NCBI Taxonomy" id="321614"/>
    <lineage>
        <taxon>Eukaryota</taxon>
        <taxon>Fungi</taxon>
        <taxon>Dikarya</taxon>
        <taxon>Ascomycota</taxon>
        <taxon>Pezizomycotina</taxon>
        <taxon>Dothideomycetes</taxon>
        <taxon>Pleosporomycetidae</taxon>
        <taxon>Pleosporales</taxon>
        <taxon>Pleosporineae</taxon>
        <taxon>Phaeosphaeriaceae</taxon>
        <taxon>Parastagonospora</taxon>
    </lineage>
</organism>
<dbReference type="VEuPathDB" id="FungiDB:JI435_019310"/>
<dbReference type="Proteomes" id="UP000663193">
    <property type="component" value="Chromosome 2"/>
</dbReference>
<sequence>MDNTALHTFLFHCPVALRSLVLLGSWDNFSKPYRLELDARRGRNYWRGCFTFSDIICDGDLDEHVPKRNGPLKMGGTYWYYYKVDDDDECHNPSEPSTTFCPLLPGQRLNVLELPTEGHCRNNSAPSDGFTRNPSDRYLNPVPPKPLRLSPHSGKASQNSPLPLPSPWAPRSATYPPPEAFLSPNVMRHARSASASPHMPSTPLFTDFKCLKDKLASKRSGSRSRSSSKSQELEIGLPVLVSTTADDLDLIPLGSFGPAPTLGPAPTSAPRETTSAPATSTRPPPMSRNGFCPLGSHPVVPAHDAVFARSEPPAERRPSHSRGVSHIPSTVIKSEFKLDRGRTRANSADTRRTQHYLFSNDPWLSTPKLQQTFGIDSEDAVENVQSAPTLRRPSSLAPPSTDERPTSSHGSSRSPSLRNSPLDKELPALPRYLKPAPLFACSSPTEPLIEEAFPVSEDDDSDSVLGDLISDYEDKPGSHFSMWSNESSAYTSTSEDEGVSSPTFSSLTSDAGSPMRFSLRDSEDEFSAANGETHLPAAPPRLDDVRVSAFGSDLFGLDIQHADSAPRRQAACFGLGFQYSLPDDDTGSKTTITAAPEIRPESSVQRGSEVNRLMDDFSYLGDAVV</sequence>
<protein>
    <submittedName>
        <fullName evidence="3">Uncharacterized protein</fullName>
    </submittedName>
</protein>
<gene>
    <name evidence="3" type="ORF">JI435_019310</name>
</gene>
<feature type="region of interest" description="Disordered" evidence="1">
    <location>
        <begin position="381"/>
        <end position="425"/>
    </location>
</feature>
<feature type="region of interest" description="Disordered" evidence="1">
    <location>
        <begin position="117"/>
        <end position="171"/>
    </location>
</feature>
<dbReference type="PANTHER" id="PTHR40625:SF1">
    <property type="entry name" value="AMP-ACTIVATED PROTEIN KINASE GLYCOGEN-BINDING DOMAIN-CONTAINING PROTEIN"/>
    <property type="match status" value="1"/>
</dbReference>
<keyword evidence="2" id="KW-0732">Signal</keyword>
<dbReference type="EMBL" id="CP069024">
    <property type="protein sequence ID" value="QRC91721.1"/>
    <property type="molecule type" value="Genomic_DNA"/>
</dbReference>
<accession>A0A7U2ERH4</accession>
<evidence type="ECO:0000256" key="2">
    <source>
        <dbReference type="SAM" id="SignalP"/>
    </source>
</evidence>
<proteinExistence type="predicted"/>
<keyword evidence="4" id="KW-1185">Reference proteome</keyword>
<feature type="compositionally biased region" description="Low complexity" evidence="1">
    <location>
        <begin position="264"/>
        <end position="281"/>
    </location>
</feature>
<feature type="region of interest" description="Disordered" evidence="1">
    <location>
        <begin position="585"/>
        <end position="607"/>
    </location>
</feature>
<dbReference type="PANTHER" id="PTHR40625">
    <property type="entry name" value="GTP-BINDING PROTEIN ESDC-RELATED"/>
    <property type="match status" value="1"/>
</dbReference>
<feature type="compositionally biased region" description="Low complexity" evidence="1">
    <location>
        <begin position="407"/>
        <end position="420"/>
    </location>
</feature>
<reference evidence="4" key="1">
    <citation type="journal article" date="2021" name="BMC Genomics">
        <title>Chromosome-level genome assembly and manually-curated proteome of model necrotroph Parastagonospora nodorum Sn15 reveals a genome-wide trove of candidate effector homologs, and redundancy of virulence-related functions within an accessory chromosome.</title>
        <authorList>
            <person name="Bertazzoni S."/>
            <person name="Jones D.A.B."/>
            <person name="Phan H.T."/>
            <person name="Tan K.-C."/>
            <person name="Hane J.K."/>
        </authorList>
    </citation>
    <scope>NUCLEOTIDE SEQUENCE [LARGE SCALE GENOMIC DNA]</scope>
    <source>
        <strain evidence="4">SN15 / ATCC MYA-4574 / FGSC 10173)</strain>
    </source>
</reference>
<feature type="compositionally biased region" description="Polar residues" evidence="1">
    <location>
        <begin position="121"/>
        <end position="133"/>
    </location>
</feature>
<name>A0A7U2ERH4_PHANO</name>
<evidence type="ECO:0000313" key="3">
    <source>
        <dbReference type="EMBL" id="QRC91721.1"/>
    </source>
</evidence>
<evidence type="ECO:0000256" key="1">
    <source>
        <dbReference type="SAM" id="MobiDB-lite"/>
    </source>
</evidence>
<feature type="signal peptide" evidence="2">
    <location>
        <begin position="1"/>
        <end position="18"/>
    </location>
</feature>
<feature type="compositionally biased region" description="Polar residues" evidence="1">
    <location>
        <begin position="500"/>
        <end position="511"/>
    </location>
</feature>
<feature type="region of interest" description="Disordered" evidence="1">
    <location>
        <begin position="491"/>
        <end position="517"/>
    </location>
</feature>
<feature type="chain" id="PRO_5031437265" evidence="2">
    <location>
        <begin position="19"/>
        <end position="625"/>
    </location>
</feature>
<dbReference type="AlphaFoldDB" id="A0A7U2ERH4"/>
<feature type="region of interest" description="Disordered" evidence="1">
    <location>
        <begin position="255"/>
        <end position="286"/>
    </location>
</feature>
<dbReference type="OrthoDB" id="5422351at2759"/>